<gene>
    <name evidence="3" type="ORF">C798_21560</name>
</gene>
<dbReference type="SMART" id="SM00091">
    <property type="entry name" value="PAS"/>
    <property type="match status" value="1"/>
</dbReference>
<protein>
    <submittedName>
        <fullName evidence="3">Chemotaxis protein</fullName>
    </submittedName>
</protein>
<evidence type="ECO:0000313" key="4">
    <source>
        <dbReference type="Proteomes" id="UP000501648"/>
    </source>
</evidence>
<keyword evidence="1" id="KW-0175">Coiled coil</keyword>
<dbReference type="InterPro" id="IPR000014">
    <property type="entry name" value="PAS"/>
</dbReference>
<feature type="coiled-coil region" evidence="1">
    <location>
        <begin position="116"/>
        <end position="143"/>
    </location>
</feature>
<dbReference type="Proteomes" id="UP000501648">
    <property type="component" value="Chromosome"/>
</dbReference>
<accession>A0A6M3ZVN6</accession>
<evidence type="ECO:0000256" key="1">
    <source>
        <dbReference type="SAM" id="Coils"/>
    </source>
</evidence>
<dbReference type="CDD" id="cd00130">
    <property type="entry name" value="PAS"/>
    <property type="match status" value="1"/>
</dbReference>
<dbReference type="PROSITE" id="PS50112">
    <property type="entry name" value="PAS"/>
    <property type="match status" value="1"/>
</dbReference>
<dbReference type="Pfam" id="PF08447">
    <property type="entry name" value="PAS_3"/>
    <property type="match status" value="1"/>
</dbReference>
<organism evidence="3 4">
    <name type="scientific">Herbaspirillum rubrisubalbicans Os34</name>
    <dbReference type="NCBI Taxonomy" id="1235827"/>
    <lineage>
        <taxon>Bacteria</taxon>
        <taxon>Pseudomonadati</taxon>
        <taxon>Pseudomonadota</taxon>
        <taxon>Betaproteobacteria</taxon>
        <taxon>Burkholderiales</taxon>
        <taxon>Oxalobacteraceae</taxon>
        <taxon>Herbaspirillum</taxon>
    </lineage>
</organism>
<feature type="domain" description="PAS" evidence="2">
    <location>
        <begin position="25"/>
        <end position="50"/>
    </location>
</feature>
<dbReference type="AlphaFoldDB" id="A0A6M3ZVN6"/>
<proteinExistence type="predicted"/>
<dbReference type="InterPro" id="IPR035965">
    <property type="entry name" value="PAS-like_dom_sf"/>
</dbReference>
<reference evidence="3 4" key="1">
    <citation type="journal article" date="2012" name="J. Bacteriol.">
        <title>Genome sequence of the pathogenic Herbaspirillum seropedicae strain Os34, isolated from rice roots.</title>
        <authorList>
            <person name="Ye W."/>
            <person name="Ye S."/>
            <person name="Liu J."/>
            <person name="Chang S."/>
            <person name="Chen M."/>
            <person name="Zhu B."/>
            <person name="Guo L."/>
            <person name="An Q."/>
        </authorList>
    </citation>
    <scope>NUCLEOTIDE SEQUENCE [LARGE SCALE GENOMIC DNA]</scope>
    <source>
        <strain evidence="3 4">Os34</strain>
    </source>
</reference>
<dbReference type="Gene3D" id="3.30.450.20">
    <property type="entry name" value="PAS domain"/>
    <property type="match status" value="1"/>
</dbReference>
<dbReference type="InterPro" id="IPR013655">
    <property type="entry name" value="PAS_fold_3"/>
</dbReference>
<name>A0A6M3ZVN6_9BURK</name>
<dbReference type="RefSeq" id="WP_017452302.1">
    <property type="nucleotide sequence ID" value="NZ_CP008956.1"/>
</dbReference>
<evidence type="ECO:0000313" key="3">
    <source>
        <dbReference type="EMBL" id="QJQ02715.1"/>
    </source>
</evidence>
<dbReference type="EMBL" id="CP008956">
    <property type="protein sequence ID" value="QJQ02715.1"/>
    <property type="molecule type" value="Genomic_DNA"/>
</dbReference>
<evidence type="ECO:0000259" key="2">
    <source>
        <dbReference type="PROSITE" id="PS50112"/>
    </source>
</evidence>
<dbReference type="NCBIfam" id="TIGR00229">
    <property type="entry name" value="sensory_box"/>
    <property type="match status" value="1"/>
</dbReference>
<sequence length="165" mass="18575">MRLNLPVTEHERDIDAHASIVSRTDTGGRITYINPAFIAISGFTEQELIGAPQNIVRHPDMPELIFADLWSHLKACQPWTGLLKNRCKNGDFYWVRANVTPIWERGVCTGYMSVRTKSSRSEIQAAEQAYRALTKESERLAMQRCEVVPTSLGSKLQALIMGRTA</sequence>
<dbReference type="SUPFAM" id="SSF55785">
    <property type="entry name" value="PYP-like sensor domain (PAS domain)"/>
    <property type="match status" value="1"/>
</dbReference>